<dbReference type="AlphaFoldDB" id="A0A0F9K593"/>
<proteinExistence type="predicted"/>
<protein>
    <recommendedName>
        <fullName evidence="2">Glycosyl transferase CAP10 domain-containing protein</fullName>
    </recommendedName>
</protein>
<reference evidence="1" key="1">
    <citation type="journal article" date="2015" name="Nature">
        <title>Complex archaea that bridge the gap between prokaryotes and eukaryotes.</title>
        <authorList>
            <person name="Spang A."/>
            <person name="Saw J.H."/>
            <person name="Jorgensen S.L."/>
            <person name="Zaremba-Niedzwiedzka K."/>
            <person name="Martijn J."/>
            <person name="Lind A.E."/>
            <person name="van Eijk R."/>
            <person name="Schleper C."/>
            <person name="Guy L."/>
            <person name="Ettema T.J."/>
        </authorList>
    </citation>
    <scope>NUCLEOTIDE SEQUENCE</scope>
</reference>
<accession>A0A0F9K593</accession>
<dbReference type="EMBL" id="LAZR01008682">
    <property type="protein sequence ID" value="KKM77188.1"/>
    <property type="molecule type" value="Genomic_DNA"/>
</dbReference>
<dbReference type="SUPFAM" id="SSF53756">
    <property type="entry name" value="UDP-Glycosyltransferase/glycogen phosphorylase"/>
    <property type="match status" value="1"/>
</dbReference>
<comment type="caution">
    <text evidence="1">The sequence shown here is derived from an EMBL/GenBank/DDBJ whole genome shotgun (WGS) entry which is preliminary data.</text>
</comment>
<feature type="non-terminal residue" evidence="1">
    <location>
        <position position="1"/>
    </location>
</feature>
<dbReference type="Gene3D" id="3.40.50.11660">
    <property type="entry name" value="Glycosyl transferase family 10, C-terminal domain"/>
    <property type="match status" value="1"/>
</dbReference>
<name>A0A0F9K593_9ZZZZ</name>
<organism evidence="1">
    <name type="scientific">marine sediment metagenome</name>
    <dbReference type="NCBI Taxonomy" id="412755"/>
    <lineage>
        <taxon>unclassified sequences</taxon>
        <taxon>metagenomes</taxon>
        <taxon>ecological metagenomes</taxon>
    </lineage>
</organism>
<dbReference type="InterPro" id="IPR038577">
    <property type="entry name" value="GT10-like_C_sf"/>
</dbReference>
<evidence type="ECO:0000313" key="1">
    <source>
        <dbReference type="EMBL" id="KKM77188.1"/>
    </source>
</evidence>
<gene>
    <name evidence="1" type="ORF">LCGC14_1372640</name>
</gene>
<evidence type="ECO:0008006" key="2">
    <source>
        <dbReference type="Google" id="ProtNLM"/>
    </source>
</evidence>
<sequence>LNLSECKREIIYWAKRSIKEVSERQEPIFKNKNNFFAYFDYNNYRQPTFWRSRISFKGLNSNSYNFKSKSLSCIMSTKVNNVISGYSKRINFLERFIQKYENYIEIYGFGTENKIHSAYKGPLKYNKLCNAKAFINYKYTFLCENCIEKGHISDRINDCILNWSIPIYWGTLDIYKYYPKDAVYTIDIENDSIDKLYEISQKPITVKNIKALAEARQLILHKYNIWEKVYQTIENE</sequence>